<reference evidence="9" key="2">
    <citation type="submission" date="2025-09" db="UniProtKB">
        <authorList>
            <consortium name="Ensembl"/>
        </authorList>
    </citation>
    <scope>IDENTIFICATION</scope>
</reference>
<dbReference type="SUPFAM" id="SSF57424">
    <property type="entry name" value="LDL receptor-like module"/>
    <property type="match status" value="3"/>
</dbReference>
<evidence type="ECO:0000256" key="2">
    <source>
        <dbReference type="ARBA" id="ARBA00004308"/>
    </source>
</evidence>
<organism evidence="9 10">
    <name type="scientific">Neogobius melanostomus</name>
    <name type="common">round goby</name>
    <dbReference type="NCBI Taxonomy" id="47308"/>
    <lineage>
        <taxon>Eukaryota</taxon>
        <taxon>Metazoa</taxon>
        <taxon>Chordata</taxon>
        <taxon>Craniata</taxon>
        <taxon>Vertebrata</taxon>
        <taxon>Euteleostomi</taxon>
        <taxon>Actinopterygii</taxon>
        <taxon>Neopterygii</taxon>
        <taxon>Teleostei</taxon>
        <taxon>Neoteleostei</taxon>
        <taxon>Acanthomorphata</taxon>
        <taxon>Gobiaria</taxon>
        <taxon>Gobiiformes</taxon>
        <taxon>Gobioidei</taxon>
        <taxon>Gobiidae</taxon>
        <taxon>Benthophilinae</taxon>
        <taxon>Neogobiini</taxon>
        <taxon>Neogobius</taxon>
    </lineage>
</organism>
<dbReference type="Gene3D" id="4.10.400.10">
    <property type="entry name" value="Low-density Lipoprotein Receptor"/>
    <property type="match status" value="2"/>
</dbReference>
<dbReference type="GO" id="GO:0012505">
    <property type="term" value="C:endomembrane system"/>
    <property type="evidence" value="ECO:0007669"/>
    <property type="project" value="UniProtKB-SubCell"/>
</dbReference>
<dbReference type="GO" id="GO:0016192">
    <property type="term" value="P:vesicle-mediated transport"/>
    <property type="evidence" value="ECO:0007669"/>
    <property type="project" value="UniProtKB-ARBA"/>
</dbReference>
<dbReference type="Proteomes" id="UP000694523">
    <property type="component" value="Unplaced"/>
</dbReference>
<comment type="caution">
    <text evidence="8">Lacks conserved residue(s) required for the propagation of feature annotation.</text>
</comment>
<evidence type="ECO:0000256" key="4">
    <source>
        <dbReference type="ARBA" id="ARBA00022737"/>
    </source>
</evidence>
<dbReference type="PROSITE" id="PS01209">
    <property type="entry name" value="LDLRA_1"/>
    <property type="match status" value="1"/>
</dbReference>
<evidence type="ECO:0000256" key="7">
    <source>
        <dbReference type="ARBA" id="ARBA00023157"/>
    </source>
</evidence>
<dbReference type="InterPro" id="IPR023415">
    <property type="entry name" value="LDLR_class-A_CS"/>
</dbReference>
<feature type="disulfide bond" evidence="8">
    <location>
        <begin position="125"/>
        <end position="140"/>
    </location>
</feature>
<dbReference type="InterPro" id="IPR050685">
    <property type="entry name" value="LDLR"/>
</dbReference>
<dbReference type="GO" id="GO:0005886">
    <property type="term" value="C:plasma membrane"/>
    <property type="evidence" value="ECO:0007669"/>
    <property type="project" value="TreeGrafter"/>
</dbReference>
<dbReference type="PRINTS" id="PR00261">
    <property type="entry name" value="LDLRECEPTOR"/>
</dbReference>
<evidence type="ECO:0000256" key="1">
    <source>
        <dbReference type="ARBA" id="ARBA00004167"/>
    </source>
</evidence>
<evidence type="ECO:0000256" key="3">
    <source>
        <dbReference type="ARBA" id="ARBA00022692"/>
    </source>
</evidence>
<keyword evidence="3" id="KW-0812">Transmembrane</keyword>
<feature type="disulfide bond" evidence="8">
    <location>
        <begin position="75"/>
        <end position="90"/>
    </location>
</feature>
<dbReference type="InterPro" id="IPR036055">
    <property type="entry name" value="LDL_receptor-like_sf"/>
</dbReference>
<proteinExistence type="predicted"/>
<evidence type="ECO:0000256" key="6">
    <source>
        <dbReference type="ARBA" id="ARBA00023136"/>
    </source>
</evidence>
<dbReference type="PROSITE" id="PS50068">
    <property type="entry name" value="LDLRA_2"/>
    <property type="match status" value="3"/>
</dbReference>
<accession>A0A8C6V2K7</accession>
<dbReference type="SMART" id="SM00192">
    <property type="entry name" value="LDLa"/>
    <property type="match status" value="3"/>
</dbReference>
<keyword evidence="10" id="KW-1185">Reference proteome</keyword>
<keyword evidence="4" id="KW-0677">Repeat</keyword>
<evidence type="ECO:0000256" key="8">
    <source>
        <dbReference type="PROSITE-ProRule" id="PRU00124"/>
    </source>
</evidence>
<keyword evidence="6" id="KW-0472">Membrane</keyword>
<keyword evidence="7 8" id="KW-1015">Disulfide bond</keyword>
<dbReference type="CDD" id="cd00112">
    <property type="entry name" value="LDLa"/>
    <property type="match status" value="2"/>
</dbReference>
<dbReference type="Pfam" id="PF00057">
    <property type="entry name" value="Ldl_recept_a"/>
    <property type="match status" value="3"/>
</dbReference>
<name>A0A8C6V2K7_9GOBI</name>
<protein>
    <submittedName>
        <fullName evidence="9">Uncharacterized protein</fullName>
    </submittedName>
</protein>
<dbReference type="PANTHER" id="PTHR24270">
    <property type="entry name" value="LOW-DENSITY LIPOPROTEIN RECEPTOR-RELATED"/>
    <property type="match status" value="1"/>
</dbReference>
<dbReference type="Ensembl" id="ENSNMLT00000049251.1">
    <property type="protein sequence ID" value="ENSNMLP00000044369.1"/>
    <property type="gene ID" value="ENSNMLG00000026857.1"/>
</dbReference>
<reference evidence="9" key="1">
    <citation type="submission" date="2025-08" db="UniProtKB">
        <authorList>
            <consortium name="Ensembl"/>
        </authorList>
    </citation>
    <scope>IDENTIFICATION</scope>
</reference>
<evidence type="ECO:0000256" key="5">
    <source>
        <dbReference type="ARBA" id="ARBA00022989"/>
    </source>
</evidence>
<dbReference type="InterPro" id="IPR002172">
    <property type="entry name" value="LDrepeatLR_classA_rpt"/>
</dbReference>
<sequence>PPTAPPIVLKCRYGSKLCTDGSACVVFSHVCDGQWDCTDGSDEFCDGKEDCPDGSDENCPQKIKFTLCVSKSQVCNGRSDCHDGSDELNCASTAPTSTPSGGRQCPGTSKLCNDGSKCVLLSHICDGEDDCSDGSDELKCPNSCPEP</sequence>
<keyword evidence="5" id="KW-1133">Transmembrane helix</keyword>
<dbReference type="Gene3D" id="4.10.1220.10">
    <property type="entry name" value="EGF-type module"/>
    <property type="match status" value="1"/>
</dbReference>
<comment type="subcellular location">
    <subcellularLocation>
        <location evidence="2">Endomembrane system</location>
    </subcellularLocation>
    <subcellularLocation>
        <location evidence="1">Membrane</location>
        <topology evidence="1">Single-pass membrane protein</topology>
    </subcellularLocation>
</comment>
<evidence type="ECO:0000313" key="10">
    <source>
        <dbReference type="Proteomes" id="UP000694523"/>
    </source>
</evidence>
<dbReference type="AlphaFoldDB" id="A0A8C6V2K7"/>
<evidence type="ECO:0000313" key="9">
    <source>
        <dbReference type="Ensembl" id="ENSNMLP00000044369.1"/>
    </source>
</evidence>